<dbReference type="NCBIfam" id="TIGR02637">
    <property type="entry name" value="RhaS"/>
    <property type="match status" value="1"/>
</dbReference>
<dbReference type="AlphaFoldDB" id="A0A344LA62"/>
<dbReference type="Gene3D" id="3.40.50.2300">
    <property type="match status" value="2"/>
</dbReference>
<feature type="compositionally biased region" description="Low complexity" evidence="2">
    <location>
        <begin position="31"/>
        <end position="45"/>
    </location>
</feature>
<dbReference type="RefSeq" id="WP_113694198.1">
    <property type="nucleotide sequence ID" value="NZ_CP015163.1"/>
</dbReference>
<dbReference type="EMBL" id="CP015163">
    <property type="protein sequence ID" value="AXB44936.1"/>
    <property type="molecule type" value="Genomic_DNA"/>
</dbReference>
<reference evidence="5 6" key="1">
    <citation type="submission" date="2016-04" db="EMBL/GenBank/DDBJ databases">
        <title>Complete genome sequence and analysis of deep-sea sediment isolate, Amycolatopsis sp. WP1.</title>
        <authorList>
            <person name="Wang H."/>
            <person name="Chen S."/>
            <person name="Wu Q."/>
        </authorList>
    </citation>
    <scope>NUCLEOTIDE SEQUENCE [LARGE SCALE GENOMIC DNA]</scope>
    <source>
        <strain evidence="5 6">WP1</strain>
    </source>
</reference>
<dbReference type="InterPro" id="IPR025997">
    <property type="entry name" value="SBP_2_dom"/>
</dbReference>
<feature type="chain" id="PRO_5038852133" evidence="3">
    <location>
        <begin position="28"/>
        <end position="355"/>
    </location>
</feature>
<feature type="region of interest" description="Disordered" evidence="2">
    <location>
        <begin position="26"/>
        <end position="45"/>
    </location>
</feature>
<dbReference type="GO" id="GO:0015762">
    <property type="term" value="P:rhamnose transmembrane transport"/>
    <property type="evidence" value="ECO:0007669"/>
    <property type="project" value="InterPro"/>
</dbReference>
<evidence type="ECO:0000256" key="3">
    <source>
        <dbReference type="SAM" id="SignalP"/>
    </source>
</evidence>
<feature type="signal peptide" evidence="3">
    <location>
        <begin position="1"/>
        <end position="27"/>
    </location>
</feature>
<comment type="subcellular location">
    <subcellularLocation>
        <location evidence="1">Cell envelope</location>
    </subcellularLocation>
</comment>
<proteinExistence type="predicted"/>
<organism evidence="5 6">
    <name type="scientific">Amycolatopsis albispora</name>
    <dbReference type="NCBI Taxonomy" id="1804986"/>
    <lineage>
        <taxon>Bacteria</taxon>
        <taxon>Bacillati</taxon>
        <taxon>Actinomycetota</taxon>
        <taxon>Actinomycetes</taxon>
        <taxon>Pseudonocardiales</taxon>
        <taxon>Pseudonocardiaceae</taxon>
        <taxon>Amycolatopsis</taxon>
    </lineage>
</organism>
<dbReference type="KEGG" id="aab:A4R43_22585"/>
<feature type="domain" description="Periplasmic binding protein" evidence="4">
    <location>
        <begin position="57"/>
        <end position="312"/>
    </location>
</feature>
<dbReference type="GO" id="GO:0030246">
    <property type="term" value="F:carbohydrate binding"/>
    <property type="evidence" value="ECO:0007669"/>
    <property type="project" value="TreeGrafter"/>
</dbReference>
<name>A0A344LA62_9PSEU</name>
<accession>A0A344LA62</accession>
<evidence type="ECO:0000256" key="2">
    <source>
        <dbReference type="SAM" id="MobiDB-lite"/>
    </source>
</evidence>
<dbReference type="InterPro" id="IPR050555">
    <property type="entry name" value="Bact_Solute-Bind_Prot2"/>
</dbReference>
<sequence>MNASTVTRRGVAVLGMALLLASCSGTTKDSAGQGPAPQATGAANPAAPVKTGLKMTFLPKQVNNPYFTVVQQGGEKAAGELQAEFKATGPSDASASSQVTYINTAAQQRQDALIMAANDENAVAPALKTARQQGMKVVTLDSDVATDARDVFINQADSRDIAVKQVELISQAVGGSGEIAILSATANATNQNTWIEIMKQELAKPEHAGLKLVEIAYGNDDDQVSFQKTQGLLQAHPQLKGIVSPTTVGLAAAGRYLSSSEYKGKVALTGLGTPNQMRAYVKDGTVGSFALWEPNKLGYLGVQAATALASGRITGAPGEKFTAGELGEYTIGAEGEVVLGPPTVFDAANIDRFDF</sequence>
<evidence type="ECO:0000313" key="6">
    <source>
        <dbReference type="Proteomes" id="UP000250434"/>
    </source>
</evidence>
<dbReference type="CDD" id="cd20000">
    <property type="entry name" value="PBP1_ABC_rhamnose"/>
    <property type="match status" value="1"/>
</dbReference>
<dbReference type="InterPro" id="IPR013459">
    <property type="entry name" value="RhaS"/>
</dbReference>
<gene>
    <name evidence="5" type="ORF">A4R43_22585</name>
</gene>
<dbReference type="PANTHER" id="PTHR30036">
    <property type="entry name" value="D-XYLOSE-BINDING PERIPLASMIC PROTEIN"/>
    <property type="match status" value="1"/>
</dbReference>
<dbReference type="OrthoDB" id="9781890at2"/>
<dbReference type="GO" id="GO:0030288">
    <property type="term" value="C:outer membrane-bounded periplasmic space"/>
    <property type="evidence" value="ECO:0007669"/>
    <property type="project" value="TreeGrafter"/>
</dbReference>
<keyword evidence="3" id="KW-0732">Signal</keyword>
<keyword evidence="6" id="KW-1185">Reference proteome</keyword>
<evidence type="ECO:0000313" key="5">
    <source>
        <dbReference type="EMBL" id="AXB44936.1"/>
    </source>
</evidence>
<dbReference type="Pfam" id="PF13407">
    <property type="entry name" value="Peripla_BP_4"/>
    <property type="match status" value="1"/>
</dbReference>
<protein>
    <submittedName>
        <fullName evidence="5">Rhamnose ABC transporter substrate-binding protein</fullName>
    </submittedName>
</protein>
<dbReference type="SUPFAM" id="SSF53822">
    <property type="entry name" value="Periplasmic binding protein-like I"/>
    <property type="match status" value="1"/>
</dbReference>
<dbReference type="Proteomes" id="UP000250434">
    <property type="component" value="Chromosome"/>
</dbReference>
<dbReference type="PANTHER" id="PTHR30036:SF8">
    <property type="entry name" value="ABC-TYPE SUGAR TRANSPORT SYSTEM PERIPLASMIC COMPONENT-LIKE PROTEIN"/>
    <property type="match status" value="1"/>
</dbReference>
<evidence type="ECO:0000256" key="1">
    <source>
        <dbReference type="ARBA" id="ARBA00004196"/>
    </source>
</evidence>
<dbReference type="InterPro" id="IPR028082">
    <property type="entry name" value="Peripla_BP_I"/>
</dbReference>
<evidence type="ECO:0000259" key="4">
    <source>
        <dbReference type="Pfam" id="PF13407"/>
    </source>
</evidence>